<dbReference type="EMBL" id="VIRS01000042">
    <property type="protein sequence ID" value="TQS40397.1"/>
    <property type="molecule type" value="Genomic_DNA"/>
</dbReference>
<dbReference type="OrthoDB" id="3294038at2"/>
<organism evidence="1 2">
    <name type="scientific">Cryptosporangium phraense</name>
    <dbReference type="NCBI Taxonomy" id="2593070"/>
    <lineage>
        <taxon>Bacteria</taxon>
        <taxon>Bacillati</taxon>
        <taxon>Actinomycetota</taxon>
        <taxon>Actinomycetes</taxon>
        <taxon>Cryptosporangiales</taxon>
        <taxon>Cryptosporangiaceae</taxon>
        <taxon>Cryptosporangium</taxon>
    </lineage>
</organism>
<keyword evidence="2" id="KW-1185">Reference proteome</keyword>
<comment type="caution">
    <text evidence="1">The sequence shown here is derived from an EMBL/GenBank/DDBJ whole genome shotgun (WGS) entry which is preliminary data.</text>
</comment>
<dbReference type="AlphaFoldDB" id="A0A545AGD7"/>
<sequence length="132" mass="15031">MQRDTPIRPYEPMTLVRLGQGLSAADDSERWRWVAEFLEEHRWEPAEVRPRLLGEEPTATGDAHWDVFLAALAEHLAAKDGRRAPAWAEGRSLRTFWFPFNTRAARVDAVVHAPAAFRRRGVFVAAQELEVA</sequence>
<accession>A0A545AGD7</accession>
<proteinExistence type="predicted"/>
<dbReference type="InParanoid" id="A0A545AGD7"/>
<name>A0A545AGD7_9ACTN</name>
<dbReference type="Proteomes" id="UP000317982">
    <property type="component" value="Unassembled WGS sequence"/>
</dbReference>
<protein>
    <submittedName>
        <fullName evidence="1">Uncharacterized protein</fullName>
    </submittedName>
</protein>
<evidence type="ECO:0000313" key="2">
    <source>
        <dbReference type="Proteomes" id="UP000317982"/>
    </source>
</evidence>
<dbReference type="RefSeq" id="WP_142709241.1">
    <property type="nucleotide sequence ID" value="NZ_VIRS01000042.1"/>
</dbReference>
<gene>
    <name evidence="1" type="ORF">FL583_35285</name>
</gene>
<evidence type="ECO:0000313" key="1">
    <source>
        <dbReference type="EMBL" id="TQS40397.1"/>
    </source>
</evidence>
<reference evidence="1 2" key="1">
    <citation type="submission" date="2019-07" db="EMBL/GenBank/DDBJ databases">
        <title>Cryptosporangium phraense sp. nov., isolated from plant litter.</title>
        <authorList>
            <person name="Suriyachadkun C."/>
        </authorList>
    </citation>
    <scope>NUCLEOTIDE SEQUENCE [LARGE SCALE GENOMIC DNA]</scope>
    <source>
        <strain evidence="1 2">A-T 5661</strain>
    </source>
</reference>